<protein>
    <submittedName>
        <fullName evidence="3">G-protein coupled receptors family 1 profile domain-containing protein</fullName>
    </submittedName>
</protein>
<evidence type="ECO:0000313" key="2">
    <source>
        <dbReference type="Proteomes" id="UP000887574"/>
    </source>
</evidence>
<dbReference type="InterPro" id="IPR019424">
    <property type="entry name" value="7TM_GPCR_Srsx"/>
</dbReference>
<name>A0A915DR89_9BILA</name>
<feature type="transmembrane region" description="Helical" evidence="1">
    <location>
        <begin position="27"/>
        <end position="49"/>
    </location>
</feature>
<sequence>MLYQTGYSVWPDLLVSEIRLMKLSICFYFQFFPAIGSSANIATLLIIALDRLLCIVYPQRYPIVNKHTYSVCPFKHTKMLTDKYKNDFTKIPHFHHFN</sequence>
<reference evidence="3" key="1">
    <citation type="submission" date="2022-11" db="UniProtKB">
        <authorList>
            <consortium name="WormBaseParasite"/>
        </authorList>
    </citation>
    <scope>IDENTIFICATION</scope>
</reference>
<organism evidence="2 3">
    <name type="scientific">Ditylenchus dipsaci</name>
    <dbReference type="NCBI Taxonomy" id="166011"/>
    <lineage>
        <taxon>Eukaryota</taxon>
        <taxon>Metazoa</taxon>
        <taxon>Ecdysozoa</taxon>
        <taxon>Nematoda</taxon>
        <taxon>Chromadorea</taxon>
        <taxon>Rhabditida</taxon>
        <taxon>Tylenchina</taxon>
        <taxon>Tylenchomorpha</taxon>
        <taxon>Sphaerularioidea</taxon>
        <taxon>Anguinidae</taxon>
        <taxon>Anguininae</taxon>
        <taxon>Ditylenchus</taxon>
    </lineage>
</organism>
<evidence type="ECO:0000313" key="3">
    <source>
        <dbReference type="WBParaSite" id="jg22284"/>
    </source>
</evidence>
<dbReference type="WBParaSite" id="jg22284">
    <property type="protein sequence ID" value="jg22284"/>
    <property type="gene ID" value="jg22284"/>
</dbReference>
<evidence type="ECO:0000256" key="1">
    <source>
        <dbReference type="SAM" id="Phobius"/>
    </source>
</evidence>
<dbReference type="Proteomes" id="UP000887574">
    <property type="component" value="Unplaced"/>
</dbReference>
<accession>A0A915DR89</accession>
<dbReference type="AlphaFoldDB" id="A0A915DR89"/>
<proteinExistence type="predicted"/>
<keyword evidence="1" id="KW-1133">Transmembrane helix</keyword>
<dbReference type="Pfam" id="PF10320">
    <property type="entry name" value="7TM_GPCR_Srsx"/>
    <property type="match status" value="1"/>
</dbReference>
<dbReference type="Gene3D" id="1.20.1070.10">
    <property type="entry name" value="Rhodopsin 7-helix transmembrane proteins"/>
    <property type="match status" value="1"/>
</dbReference>
<dbReference type="SUPFAM" id="SSF81321">
    <property type="entry name" value="Family A G protein-coupled receptor-like"/>
    <property type="match status" value="1"/>
</dbReference>
<keyword evidence="2" id="KW-1185">Reference proteome</keyword>
<keyword evidence="1" id="KW-0472">Membrane</keyword>
<keyword evidence="1" id="KW-0812">Transmembrane</keyword>